<keyword evidence="1" id="KW-1133">Transmembrane helix</keyword>
<gene>
    <name evidence="2" type="ORF">LCGC14_2312180</name>
</gene>
<name>A0A0F9D7W7_9ZZZZ</name>
<feature type="transmembrane region" description="Helical" evidence="1">
    <location>
        <begin position="552"/>
        <end position="571"/>
    </location>
</feature>
<organism evidence="2">
    <name type="scientific">marine sediment metagenome</name>
    <dbReference type="NCBI Taxonomy" id="412755"/>
    <lineage>
        <taxon>unclassified sequences</taxon>
        <taxon>metagenomes</taxon>
        <taxon>ecological metagenomes</taxon>
    </lineage>
</organism>
<evidence type="ECO:0000313" key="2">
    <source>
        <dbReference type="EMBL" id="KKL49771.1"/>
    </source>
</evidence>
<feature type="non-terminal residue" evidence="2">
    <location>
        <position position="572"/>
    </location>
</feature>
<keyword evidence="1" id="KW-0472">Membrane</keyword>
<protein>
    <submittedName>
        <fullName evidence="2">Uncharacterized protein</fullName>
    </submittedName>
</protein>
<reference evidence="2" key="1">
    <citation type="journal article" date="2015" name="Nature">
        <title>Complex archaea that bridge the gap between prokaryotes and eukaryotes.</title>
        <authorList>
            <person name="Spang A."/>
            <person name="Saw J.H."/>
            <person name="Jorgensen S.L."/>
            <person name="Zaremba-Niedzwiedzka K."/>
            <person name="Martijn J."/>
            <person name="Lind A.E."/>
            <person name="van Eijk R."/>
            <person name="Schleper C."/>
            <person name="Guy L."/>
            <person name="Ettema T.J."/>
        </authorList>
    </citation>
    <scope>NUCLEOTIDE SEQUENCE</scope>
</reference>
<comment type="caution">
    <text evidence="2">The sequence shown here is derived from an EMBL/GenBank/DDBJ whole genome shotgun (WGS) entry which is preliminary data.</text>
</comment>
<feature type="transmembrane region" description="Helical" evidence="1">
    <location>
        <begin position="518"/>
        <end position="540"/>
    </location>
</feature>
<evidence type="ECO:0000256" key="1">
    <source>
        <dbReference type="SAM" id="Phobius"/>
    </source>
</evidence>
<proteinExistence type="predicted"/>
<feature type="non-terminal residue" evidence="2">
    <location>
        <position position="1"/>
    </location>
</feature>
<accession>A0A0F9D7W7</accession>
<dbReference type="EMBL" id="LAZR01032841">
    <property type="protein sequence ID" value="KKL49771.1"/>
    <property type="molecule type" value="Genomic_DNA"/>
</dbReference>
<dbReference type="AlphaFoldDB" id="A0A0F9D7W7"/>
<keyword evidence="1" id="KW-0812">Transmembrane</keyword>
<sequence length="572" mass="63790">GFASIDTGTQTRFSNPEGFLQTRVVSGGSQKFISSVSSLSIDTNIFDTAIIRAKATETLNFQIFGRDKDNNLDHICSLSDLTTSFQTFVCDMSLDSDWTDNFQRMMLRLTDNDLSNFEGDEIITIDYILLLPSTEQEQEKDFVFGFWDQDNDQALVNITHRFYNSTSFRWEIEFYDANQELGAYYYSSNQTFEDIYYRINLDYDFLQAEFDMSITFDNSTRIFRADLFKDFTINNQLLSVFSFGKIPDIFFSSYVQFYGYIETWIDFIDAPFKLREWKQTTTTANSNLVQQSPTLAVFDGAGSGDNLFSIEYELVVSSLDFVSGQLSTNVTDFSSFTNGISRIEFTLSNVDWDTGDKNIIIIVGMALGIVGPNLIYEGYFENNAGSKYEFYSGITTTPMQSMDFTISTKEERSSVSTKAVYAVPDSAGWDQARKILSNTSINPISSKASQEFVLKIRYEMEEDLHDAGVTWFGEMIGFEFISKDLFGDIGDAIGGLFGGVTDFVGGFFSSIIDAFSNILTAIFLPLILWVGGIIVSAGTVLSSAIIGALSPILESIISAVASVAGPIITAVA</sequence>